<evidence type="ECO:0000313" key="5">
    <source>
        <dbReference type="Proteomes" id="UP000572635"/>
    </source>
</evidence>
<reference evidence="4 5" key="1">
    <citation type="submission" date="2020-08" db="EMBL/GenBank/DDBJ databases">
        <title>Sequencing the genomes of 1000 actinobacteria strains.</title>
        <authorList>
            <person name="Klenk H.-P."/>
        </authorList>
    </citation>
    <scope>NUCLEOTIDE SEQUENCE [LARGE SCALE GENOMIC DNA]</scope>
    <source>
        <strain evidence="4 5">DSM 44551</strain>
    </source>
</reference>
<sequence length="401" mass="42649">MTTRTDGGRAPRPGPVPAGERALAPDLARGAMLLVIAVANAAGLFLGTTPGLEPNPEGVERLFNLLMTVLVHARGYPLFALMFGYGVVQLARRQEAKTGSPAAARAVLVRRNIWLLLFGSVHAALLYAGDVLGAYGVAGTVFTLLLLHRSDRVYRIVLWYWGLSTVYIAVLFALSARGLAAGGERAPLPLLTSAADTAPDYFSSVVARMSEWPMHTLYMSGFVLVIWLGAWAARRRILEEPAKHVRLLCTAAVVGVAISIAGGLPMGLYAAGWLDADAGTAGLLKQLYQASGMFAGVGYAALFGLAALALEGRRRGVVLQALTALGQRSLSGYLFQSVAWLVLVAPYLLALGERSSSPALTSLGCSIAVWLITVAGAYAMQRRSMRGPAEVVLRRLTYGRR</sequence>
<feature type="transmembrane region" description="Helical" evidence="2">
    <location>
        <begin position="290"/>
        <end position="310"/>
    </location>
</feature>
<feature type="transmembrane region" description="Helical" evidence="2">
    <location>
        <begin position="212"/>
        <end position="233"/>
    </location>
</feature>
<proteinExistence type="predicted"/>
<dbReference type="InterPro" id="IPR007349">
    <property type="entry name" value="DUF418"/>
</dbReference>
<feature type="transmembrane region" description="Helical" evidence="2">
    <location>
        <begin position="245"/>
        <end position="270"/>
    </location>
</feature>
<dbReference type="PANTHER" id="PTHR30590:SF2">
    <property type="entry name" value="INNER MEMBRANE PROTEIN"/>
    <property type="match status" value="1"/>
</dbReference>
<keyword evidence="2" id="KW-0812">Transmembrane</keyword>
<dbReference type="PANTHER" id="PTHR30590">
    <property type="entry name" value="INNER MEMBRANE PROTEIN"/>
    <property type="match status" value="1"/>
</dbReference>
<keyword evidence="2" id="KW-0472">Membrane</keyword>
<protein>
    <submittedName>
        <fullName evidence="4">Putative membrane protein YeiB</fullName>
    </submittedName>
</protein>
<keyword evidence="5" id="KW-1185">Reference proteome</keyword>
<feature type="domain" description="DUF418" evidence="3">
    <location>
        <begin position="232"/>
        <end position="399"/>
    </location>
</feature>
<evidence type="ECO:0000256" key="1">
    <source>
        <dbReference type="SAM" id="MobiDB-lite"/>
    </source>
</evidence>
<dbReference type="InterPro" id="IPR052529">
    <property type="entry name" value="Bact_Transport_Assoc"/>
</dbReference>
<feature type="transmembrane region" description="Helical" evidence="2">
    <location>
        <begin position="62"/>
        <end position="88"/>
    </location>
</feature>
<evidence type="ECO:0000256" key="2">
    <source>
        <dbReference type="SAM" id="Phobius"/>
    </source>
</evidence>
<dbReference type="EMBL" id="JACHDB010000001">
    <property type="protein sequence ID" value="MBB5434138.1"/>
    <property type="molecule type" value="Genomic_DNA"/>
</dbReference>
<name>A0A7W8VFH8_9ACTN</name>
<evidence type="ECO:0000313" key="4">
    <source>
        <dbReference type="EMBL" id="MBB5434138.1"/>
    </source>
</evidence>
<dbReference type="AlphaFoldDB" id="A0A7W8VFH8"/>
<feature type="transmembrane region" description="Helical" evidence="2">
    <location>
        <begin position="361"/>
        <end position="380"/>
    </location>
</feature>
<feature type="transmembrane region" description="Helical" evidence="2">
    <location>
        <begin position="108"/>
        <end position="125"/>
    </location>
</feature>
<accession>A0A7W8VFH8</accession>
<organism evidence="4 5">
    <name type="scientific">Nocardiopsis composta</name>
    <dbReference type="NCBI Taxonomy" id="157465"/>
    <lineage>
        <taxon>Bacteria</taxon>
        <taxon>Bacillati</taxon>
        <taxon>Actinomycetota</taxon>
        <taxon>Actinomycetes</taxon>
        <taxon>Streptosporangiales</taxon>
        <taxon>Nocardiopsidaceae</taxon>
        <taxon>Nocardiopsis</taxon>
    </lineage>
</organism>
<dbReference type="Proteomes" id="UP000572635">
    <property type="component" value="Unassembled WGS sequence"/>
</dbReference>
<feature type="transmembrane region" description="Helical" evidence="2">
    <location>
        <begin position="31"/>
        <end position="50"/>
    </location>
</feature>
<dbReference type="Pfam" id="PF04235">
    <property type="entry name" value="DUF418"/>
    <property type="match status" value="1"/>
</dbReference>
<evidence type="ECO:0000259" key="3">
    <source>
        <dbReference type="Pfam" id="PF04235"/>
    </source>
</evidence>
<dbReference type="RefSeq" id="WP_184394485.1">
    <property type="nucleotide sequence ID" value="NZ_BAAAJD010000033.1"/>
</dbReference>
<feature type="region of interest" description="Disordered" evidence="1">
    <location>
        <begin position="1"/>
        <end position="21"/>
    </location>
</feature>
<feature type="transmembrane region" description="Helical" evidence="2">
    <location>
        <begin position="159"/>
        <end position="180"/>
    </location>
</feature>
<comment type="caution">
    <text evidence="4">The sequence shown here is derived from an EMBL/GenBank/DDBJ whole genome shotgun (WGS) entry which is preliminary data.</text>
</comment>
<gene>
    <name evidence="4" type="ORF">HDA36_004222</name>
</gene>
<feature type="transmembrane region" description="Helical" evidence="2">
    <location>
        <begin position="330"/>
        <end position="349"/>
    </location>
</feature>
<feature type="transmembrane region" description="Helical" evidence="2">
    <location>
        <begin position="131"/>
        <end position="147"/>
    </location>
</feature>
<keyword evidence="2" id="KW-1133">Transmembrane helix</keyword>